<dbReference type="OrthoDB" id="2388015at2"/>
<evidence type="ECO:0000256" key="1">
    <source>
        <dbReference type="ARBA" id="ARBA00004141"/>
    </source>
</evidence>
<dbReference type="PANTHER" id="PTHR43840">
    <property type="entry name" value="MITOCHONDRIAL METAL TRANSPORTER 1-RELATED"/>
    <property type="match status" value="1"/>
</dbReference>
<evidence type="ECO:0000313" key="12">
    <source>
        <dbReference type="Proteomes" id="UP000218968"/>
    </source>
</evidence>
<keyword evidence="6" id="KW-0862">Zinc</keyword>
<dbReference type="InterPro" id="IPR002524">
    <property type="entry name" value="Cation_efflux"/>
</dbReference>
<evidence type="ECO:0000256" key="2">
    <source>
        <dbReference type="ARBA" id="ARBA00010212"/>
    </source>
</evidence>
<dbReference type="PANTHER" id="PTHR43840:SF15">
    <property type="entry name" value="MITOCHONDRIAL METAL TRANSPORTER 1-RELATED"/>
    <property type="match status" value="1"/>
</dbReference>
<keyword evidence="3" id="KW-0813">Transport</keyword>
<dbReference type="Proteomes" id="UP000218968">
    <property type="component" value="Chromosome"/>
</dbReference>
<dbReference type="GO" id="GO:0015093">
    <property type="term" value="F:ferrous iron transmembrane transporter activity"/>
    <property type="evidence" value="ECO:0007669"/>
    <property type="project" value="TreeGrafter"/>
</dbReference>
<dbReference type="GO" id="GO:0005886">
    <property type="term" value="C:plasma membrane"/>
    <property type="evidence" value="ECO:0007669"/>
    <property type="project" value="TreeGrafter"/>
</dbReference>
<dbReference type="EMBL" id="CP023406">
    <property type="protein sequence ID" value="ATD67302.1"/>
    <property type="molecule type" value="Genomic_DNA"/>
</dbReference>
<keyword evidence="4" id="KW-0410">Iron transport</keyword>
<evidence type="ECO:0000256" key="7">
    <source>
        <dbReference type="ARBA" id="ARBA00022989"/>
    </source>
</evidence>
<dbReference type="GO" id="GO:0006882">
    <property type="term" value="P:intracellular zinc ion homeostasis"/>
    <property type="evidence" value="ECO:0007669"/>
    <property type="project" value="TreeGrafter"/>
</dbReference>
<feature type="transmembrane region" description="Helical" evidence="9">
    <location>
        <begin position="113"/>
        <end position="132"/>
    </location>
</feature>
<evidence type="ECO:0000256" key="9">
    <source>
        <dbReference type="SAM" id="Phobius"/>
    </source>
</evidence>
<dbReference type="AlphaFoldDB" id="A0A290XDT4"/>
<reference evidence="12" key="1">
    <citation type="submission" date="2017-09" db="EMBL/GenBank/DDBJ databases">
        <title>Luteimonas liuhanmingii sp.nov., isolated from the intestinal contents of Tibetan Plateau Pika in Yushu, Qinghai Province, China.</title>
        <authorList>
            <person name="Gui Z."/>
        </authorList>
    </citation>
    <scope>NUCLEOTIDE SEQUENCE [LARGE SCALE GENOMIC DNA]</scope>
    <source>
        <strain evidence="12">100111</strain>
    </source>
</reference>
<name>A0A290XDT4_9GAMM</name>
<dbReference type="Gene3D" id="1.20.1510.10">
    <property type="entry name" value="Cation efflux protein transmembrane domain"/>
    <property type="match status" value="1"/>
</dbReference>
<dbReference type="SUPFAM" id="SSF161111">
    <property type="entry name" value="Cation efflux protein transmembrane domain-like"/>
    <property type="match status" value="1"/>
</dbReference>
<dbReference type="KEGG" id="lum:CNR27_07490"/>
<comment type="similarity">
    <text evidence="2">Belongs to the cation diffusion facilitator (CDF) transporter (TC 2.A.4) family. FieF subfamily.</text>
</comment>
<protein>
    <submittedName>
        <fullName evidence="11">Cation transporter</fullName>
    </submittedName>
</protein>
<gene>
    <name evidence="11" type="ORF">CNR27_07490</name>
</gene>
<feature type="domain" description="Cation efflux protein transmembrane" evidence="10">
    <location>
        <begin position="11"/>
        <end position="209"/>
    </location>
</feature>
<feature type="transmembrane region" description="Helical" evidence="9">
    <location>
        <begin position="152"/>
        <end position="172"/>
    </location>
</feature>
<dbReference type="Pfam" id="PF01545">
    <property type="entry name" value="Cation_efflux"/>
    <property type="match status" value="1"/>
</dbReference>
<evidence type="ECO:0000256" key="6">
    <source>
        <dbReference type="ARBA" id="ARBA00022906"/>
    </source>
</evidence>
<keyword evidence="4" id="KW-0408">Iron</keyword>
<keyword evidence="7 9" id="KW-1133">Transmembrane helix</keyword>
<accession>A0A290XDT4</accession>
<evidence type="ECO:0000259" key="10">
    <source>
        <dbReference type="Pfam" id="PF01545"/>
    </source>
</evidence>
<organism evidence="11 12">
    <name type="scientific">Luteimonas chenhongjianii</name>
    <dbReference type="NCBI Taxonomy" id="2006110"/>
    <lineage>
        <taxon>Bacteria</taxon>
        <taxon>Pseudomonadati</taxon>
        <taxon>Pseudomonadota</taxon>
        <taxon>Gammaproteobacteria</taxon>
        <taxon>Lysobacterales</taxon>
        <taxon>Lysobacteraceae</taxon>
        <taxon>Luteimonas</taxon>
    </lineage>
</organism>
<dbReference type="InterPro" id="IPR027469">
    <property type="entry name" value="Cation_efflux_TMD_sf"/>
</dbReference>
<evidence type="ECO:0000313" key="11">
    <source>
        <dbReference type="EMBL" id="ATD67302.1"/>
    </source>
</evidence>
<dbReference type="GO" id="GO:0015341">
    <property type="term" value="F:zinc efflux antiporter activity"/>
    <property type="evidence" value="ECO:0007669"/>
    <property type="project" value="TreeGrafter"/>
</dbReference>
<comment type="subcellular location">
    <subcellularLocation>
        <location evidence="1">Membrane</location>
        <topology evidence="1">Multi-pass membrane protein</topology>
    </subcellularLocation>
</comment>
<keyword evidence="6" id="KW-0406">Ion transport</keyword>
<evidence type="ECO:0000256" key="4">
    <source>
        <dbReference type="ARBA" id="ARBA00022496"/>
    </source>
</evidence>
<dbReference type="InterPro" id="IPR050291">
    <property type="entry name" value="CDF_Transporter"/>
</dbReference>
<feature type="transmembrane region" description="Helical" evidence="9">
    <location>
        <begin position="79"/>
        <end position="101"/>
    </location>
</feature>
<feature type="transmembrane region" description="Helical" evidence="9">
    <location>
        <begin position="37"/>
        <end position="58"/>
    </location>
</feature>
<sequence>MTGTQQEQRALKISLGMTVLVAAIGLSGGMLAHSPAILFDGIYCLVDVALTVAALQVLKLLGNEQSPRFQYGFWHLEPLVEAIGGAILTLACVYALSNAIIGLTTGGHVTRVGYGLVWASVLSVVDLAMAVWMGRHAKRLHSGLLALDARAWLLAGLVSMAVVVSFILAVALRNGPHAHWVPYLDPLVLALIGLVSLPLPLLAAWRATREVLQVAPDDLDEQVQATMQQFVAEHGFRGFTSRVAKIGRMKFIEIHVLTGPDALLGSISDVDRLRNDIATRLGTRPDRSWLTIDFTADPDWT</sequence>
<dbReference type="RefSeq" id="WP_096297624.1">
    <property type="nucleotide sequence ID" value="NZ_CP023406.1"/>
</dbReference>
<keyword evidence="12" id="KW-1185">Reference proteome</keyword>
<proteinExistence type="inferred from homology"/>
<dbReference type="GO" id="GO:0015086">
    <property type="term" value="F:cadmium ion transmembrane transporter activity"/>
    <property type="evidence" value="ECO:0007669"/>
    <property type="project" value="TreeGrafter"/>
</dbReference>
<evidence type="ECO:0000256" key="8">
    <source>
        <dbReference type="ARBA" id="ARBA00023136"/>
    </source>
</evidence>
<evidence type="ECO:0000256" key="5">
    <source>
        <dbReference type="ARBA" id="ARBA00022692"/>
    </source>
</evidence>
<feature type="transmembrane region" description="Helical" evidence="9">
    <location>
        <begin position="12"/>
        <end position="31"/>
    </location>
</feature>
<keyword evidence="5 9" id="KW-0812">Transmembrane</keyword>
<keyword evidence="6" id="KW-0864">Zinc transport</keyword>
<evidence type="ECO:0000256" key="3">
    <source>
        <dbReference type="ARBA" id="ARBA00022448"/>
    </source>
</evidence>
<dbReference type="InterPro" id="IPR058533">
    <property type="entry name" value="Cation_efflux_TM"/>
</dbReference>
<dbReference type="NCBIfam" id="TIGR01297">
    <property type="entry name" value="CDF"/>
    <property type="match status" value="1"/>
</dbReference>
<feature type="transmembrane region" description="Helical" evidence="9">
    <location>
        <begin position="187"/>
        <end position="205"/>
    </location>
</feature>
<keyword evidence="8 9" id="KW-0472">Membrane</keyword>